<dbReference type="Pfam" id="PF11736">
    <property type="entry name" value="DUF3299"/>
    <property type="match status" value="1"/>
</dbReference>
<reference evidence="2 3" key="1">
    <citation type="submission" date="2017-05" db="EMBL/GenBank/DDBJ databases">
        <authorList>
            <person name="Varghese N."/>
            <person name="Submissions S."/>
        </authorList>
    </citation>
    <scope>NUCLEOTIDE SEQUENCE [LARGE SCALE GENOMIC DNA]</scope>
    <source>
        <strain evidence="2 3">DSM 28009</strain>
    </source>
</reference>
<feature type="chain" id="PRO_5021900825" description="DUF3299 domain-containing protein" evidence="1">
    <location>
        <begin position="23"/>
        <end position="254"/>
    </location>
</feature>
<dbReference type="Gene3D" id="2.40.50.870">
    <property type="entry name" value="Protein of unknown function (DUF3299)"/>
    <property type="match status" value="1"/>
</dbReference>
<keyword evidence="3" id="KW-1185">Reference proteome</keyword>
<organism evidence="2 3">
    <name type="scientific">Ruegeria faecimaris</name>
    <dbReference type="NCBI Taxonomy" id="686389"/>
    <lineage>
        <taxon>Bacteria</taxon>
        <taxon>Pseudomonadati</taxon>
        <taxon>Pseudomonadota</taxon>
        <taxon>Alphaproteobacteria</taxon>
        <taxon>Rhodobacterales</taxon>
        <taxon>Roseobacteraceae</taxon>
        <taxon>Ruegeria</taxon>
    </lineage>
</organism>
<evidence type="ECO:0000256" key="1">
    <source>
        <dbReference type="SAM" id="SignalP"/>
    </source>
</evidence>
<gene>
    <name evidence="2" type="ORF">SAMN06265380_1228</name>
</gene>
<keyword evidence="1" id="KW-0732">Signal</keyword>
<protein>
    <recommendedName>
        <fullName evidence="4">DUF3299 domain-containing protein</fullName>
    </recommendedName>
</protein>
<feature type="signal peptide" evidence="1">
    <location>
        <begin position="1"/>
        <end position="22"/>
    </location>
</feature>
<accession>A0A521FH73</accession>
<dbReference type="EMBL" id="FXTE01000022">
    <property type="protein sequence ID" value="SMO95011.1"/>
    <property type="molecule type" value="Genomic_DNA"/>
</dbReference>
<dbReference type="AlphaFoldDB" id="A0A521FH73"/>
<dbReference type="InterPro" id="IPR021727">
    <property type="entry name" value="DUF3299"/>
</dbReference>
<dbReference type="OrthoDB" id="9812956at2"/>
<name>A0A521FH73_9RHOB</name>
<evidence type="ECO:0000313" key="3">
    <source>
        <dbReference type="Proteomes" id="UP000319555"/>
    </source>
</evidence>
<evidence type="ECO:0000313" key="2">
    <source>
        <dbReference type="EMBL" id="SMO95011.1"/>
    </source>
</evidence>
<proteinExistence type="predicted"/>
<sequence>MFLWFRSVLLAGLVCYGHSAMATPGAALDWADLPDPSVQVFEDPYRELSPEQFDDVLFVVRMRGRLQQDTGSAEERLNWQELLTETEDALAGVGVDVDWLLDQRELVKERRRKAGTNGNPQFDGQTITIAGFAIPGPSDPDGRSVAYLVPERGMCSHMPPPQPNQMIRVRLNGDWTPSYFHEPVRLTGTLTIDPTVQNMMVVDGLMPMSATFQLETERVETLETEADRLEWKQRAADRIRAAGNRKTGGAKASE</sequence>
<dbReference type="Proteomes" id="UP000319555">
    <property type="component" value="Unassembled WGS sequence"/>
</dbReference>
<evidence type="ECO:0008006" key="4">
    <source>
        <dbReference type="Google" id="ProtNLM"/>
    </source>
</evidence>